<evidence type="ECO:0000256" key="1">
    <source>
        <dbReference type="ARBA" id="ARBA00023125"/>
    </source>
</evidence>
<keyword evidence="2" id="KW-0472">Membrane</keyword>
<evidence type="ECO:0000256" key="2">
    <source>
        <dbReference type="SAM" id="Phobius"/>
    </source>
</evidence>
<feature type="transmembrane region" description="Helical" evidence="2">
    <location>
        <begin position="85"/>
        <end position="104"/>
    </location>
</feature>
<keyword evidence="2" id="KW-0812">Transmembrane</keyword>
<reference evidence="4" key="1">
    <citation type="submission" date="2023-03" db="EMBL/GenBank/DDBJ databases">
        <authorList>
            <person name="Shen W."/>
            <person name="Cai J."/>
        </authorList>
    </citation>
    <scope>NUCLEOTIDE SEQUENCE</scope>
    <source>
        <strain evidence="4">B245-2</strain>
    </source>
</reference>
<dbReference type="PANTHER" id="PTHR46558:SF4">
    <property type="entry name" value="DNA-BIDING PHAGE PROTEIN"/>
    <property type="match status" value="1"/>
</dbReference>
<organism evidence="4 5">
    <name type="scientific">Enterococcus cecorum</name>
    <dbReference type="NCBI Taxonomy" id="44008"/>
    <lineage>
        <taxon>Bacteria</taxon>
        <taxon>Bacillati</taxon>
        <taxon>Bacillota</taxon>
        <taxon>Bacilli</taxon>
        <taxon>Lactobacillales</taxon>
        <taxon>Enterococcaceae</taxon>
        <taxon>Enterococcus</taxon>
    </lineage>
</organism>
<feature type="transmembrane region" description="Helical" evidence="2">
    <location>
        <begin position="124"/>
        <end position="146"/>
    </location>
</feature>
<protein>
    <submittedName>
        <fullName evidence="4">Helix-turn-helix transcriptional regulator</fullName>
    </submittedName>
</protein>
<feature type="transmembrane region" description="Helical" evidence="2">
    <location>
        <begin position="182"/>
        <end position="202"/>
    </location>
</feature>
<dbReference type="InterPro" id="IPR001387">
    <property type="entry name" value="Cro/C1-type_HTH"/>
</dbReference>
<evidence type="ECO:0000313" key="4">
    <source>
        <dbReference type="EMBL" id="MDT2796081.1"/>
    </source>
</evidence>
<dbReference type="Gene3D" id="1.10.260.40">
    <property type="entry name" value="lambda repressor-like DNA-binding domains"/>
    <property type="match status" value="1"/>
</dbReference>
<keyword evidence="1" id="KW-0238">DNA-binding</keyword>
<sequence>MEFNEKLQQLRTGKNLTQEQLAEQLYVSRTAISKWESGKGYPNIESLKCISKFFSVTIDELLSGEELITLAETENRSNLKKIYSFIYGILDMMAVTFILLPLYGNLVDGYIYSVNLLSFTDTTPIYLAIYWIVFIVLIALGIAKLMCVCFEKESWSNIITKCSLVLSTLFICFFAAARQPYVTALMFLLFVAALCQVVLLAIKSIGEKVIL</sequence>
<evidence type="ECO:0000259" key="3">
    <source>
        <dbReference type="PROSITE" id="PS50943"/>
    </source>
</evidence>
<accession>A0AAW8TNT0</accession>
<dbReference type="InterPro" id="IPR010982">
    <property type="entry name" value="Lambda_DNA-bd_dom_sf"/>
</dbReference>
<dbReference type="CDD" id="cd00093">
    <property type="entry name" value="HTH_XRE"/>
    <property type="match status" value="1"/>
</dbReference>
<comment type="caution">
    <text evidence="4">The sequence shown here is derived from an EMBL/GenBank/DDBJ whole genome shotgun (WGS) entry which is preliminary data.</text>
</comment>
<proteinExistence type="predicted"/>
<feature type="transmembrane region" description="Helical" evidence="2">
    <location>
        <begin position="158"/>
        <end position="176"/>
    </location>
</feature>
<feature type="domain" description="HTH cro/C1-type" evidence="3">
    <location>
        <begin position="7"/>
        <end position="61"/>
    </location>
</feature>
<dbReference type="PANTHER" id="PTHR46558">
    <property type="entry name" value="TRACRIPTIONAL REGULATORY PROTEIN-RELATED-RELATED"/>
    <property type="match status" value="1"/>
</dbReference>
<evidence type="ECO:0000313" key="5">
    <source>
        <dbReference type="Proteomes" id="UP001255696"/>
    </source>
</evidence>
<dbReference type="RefSeq" id="WP_311897256.1">
    <property type="nucleotide sequence ID" value="NZ_JARQBI010000003.1"/>
</dbReference>
<dbReference type="EMBL" id="JARQBI010000003">
    <property type="protein sequence ID" value="MDT2796081.1"/>
    <property type="molecule type" value="Genomic_DNA"/>
</dbReference>
<dbReference type="GO" id="GO:0003677">
    <property type="term" value="F:DNA binding"/>
    <property type="evidence" value="ECO:0007669"/>
    <property type="project" value="UniProtKB-KW"/>
</dbReference>
<name>A0AAW8TNT0_9ENTE</name>
<dbReference type="PROSITE" id="PS50943">
    <property type="entry name" value="HTH_CROC1"/>
    <property type="match status" value="1"/>
</dbReference>
<gene>
    <name evidence="4" type="ORF">P7H47_02185</name>
</gene>
<dbReference type="SUPFAM" id="SSF47413">
    <property type="entry name" value="lambda repressor-like DNA-binding domains"/>
    <property type="match status" value="1"/>
</dbReference>
<dbReference type="SMART" id="SM00530">
    <property type="entry name" value="HTH_XRE"/>
    <property type="match status" value="1"/>
</dbReference>
<keyword evidence="2" id="KW-1133">Transmembrane helix</keyword>
<dbReference type="Proteomes" id="UP001255696">
    <property type="component" value="Unassembled WGS sequence"/>
</dbReference>
<dbReference type="Pfam" id="PF01381">
    <property type="entry name" value="HTH_3"/>
    <property type="match status" value="1"/>
</dbReference>
<dbReference type="AlphaFoldDB" id="A0AAW8TNT0"/>